<dbReference type="RefSeq" id="XP_025380256.1">
    <property type="nucleotide sequence ID" value="XM_025524605.1"/>
</dbReference>
<dbReference type="Proteomes" id="UP000245768">
    <property type="component" value="Unassembled WGS sequence"/>
</dbReference>
<sequence>MTMTRLPSWLLVALASVLPLALAATSSSASLFLHPCNEGVSKPAKVSPSQANRVLAYHLDVPGEYLGAAAGDKEAWEWVPQTAKLGKESVKDLFEDNRQRTVVLLKGVEEGELQDVIPLSFRNTHKIDSPPSTASFEALIHSYGERLHEAIPSLGSAFGGFFLAAVEEAQSILEDATEMLVGGSAMSVPLEKTDSAGWKKSLDVMDLTGKASTAFRQSMVNLVAFFDSFDDDKVREQQPSFQALRFDGLAEIRSTYGQESVEYKEAKKALKDVLAAAAMKMDKLASSSSQTLAIVAVSDDEDEKSMLQPRSDLLAPFRTGPGRTPFQKRRDASIWDQLETNKKGSKGKAPKESDYVGKCFSKEEDLNKATQNCTGHGKPKKSLKGGKPCYRCQCETTRSKSGKTVEWAGAACQKQDISKPFVLLASSTVVLILVSIGSVLYLYNEGQKELPSVLAGISIPNK</sequence>
<feature type="domain" description="Vacuolar sorting protein Vps3844 C-terminal" evidence="4">
    <location>
        <begin position="359"/>
        <end position="455"/>
    </location>
</feature>
<dbReference type="PANTHER" id="PTHR36853:SF1">
    <property type="entry name" value="DUF3844 DOMAIN-CONTAINING PROTEIN"/>
    <property type="match status" value="1"/>
</dbReference>
<protein>
    <recommendedName>
        <fullName evidence="4">Vacuolar sorting protein Vps3844 C-terminal domain-containing protein</fullName>
    </recommendedName>
</protein>
<keyword evidence="3" id="KW-0732">Signal</keyword>
<dbReference type="OrthoDB" id="5583277at2759"/>
<dbReference type="GO" id="GO:0005783">
    <property type="term" value="C:endoplasmic reticulum"/>
    <property type="evidence" value="ECO:0007669"/>
    <property type="project" value="TreeGrafter"/>
</dbReference>
<evidence type="ECO:0000313" key="5">
    <source>
        <dbReference type="EMBL" id="PWN93058.1"/>
    </source>
</evidence>
<gene>
    <name evidence="5" type="ORF">FA10DRAFT_298493</name>
</gene>
<feature type="signal peptide" evidence="3">
    <location>
        <begin position="1"/>
        <end position="23"/>
    </location>
</feature>
<dbReference type="STRING" id="215250.A0A316YWL0"/>
<evidence type="ECO:0000256" key="3">
    <source>
        <dbReference type="SAM" id="SignalP"/>
    </source>
</evidence>
<keyword evidence="2" id="KW-0472">Membrane</keyword>
<name>A0A316YWL0_9BASI</name>
<dbReference type="GeneID" id="37046521"/>
<dbReference type="Pfam" id="PF12955">
    <property type="entry name" value="Vps3844_C"/>
    <property type="match status" value="1"/>
</dbReference>
<feature type="transmembrane region" description="Helical" evidence="2">
    <location>
        <begin position="421"/>
        <end position="443"/>
    </location>
</feature>
<dbReference type="AlphaFoldDB" id="A0A316YWL0"/>
<keyword evidence="6" id="KW-1185">Reference proteome</keyword>
<feature type="region of interest" description="Disordered" evidence="1">
    <location>
        <begin position="313"/>
        <end position="332"/>
    </location>
</feature>
<dbReference type="InterPro" id="IPR024382">
    <property type="entry name" value="Vps3844_C"/>
</dbReference>
<feature type="chain" id="PRO_5016322628" description="Vacuolar sorting protein Vps3844 C-terminal domain-containing protein" evidence="3">
    <location>
        <begin position="24"/>
        <end position="462"/>
    </location>
</feature>
<dbReference type="PANTHER" id="PTHR36853">
    <property type="entry name" value="EXPRESSED PROTEIN"/>
    <property type="match status" value="1"/>
</dbReference>
<keyword evidence="2" id="KW-0812">Transmembrane</keyword>
<evidence type="ECO:0000256" key="1">
    <source>
        <dbReference type="SAM" id="MobiDB-lite"/>
    </source>
</evidence>
<dbReference type="EMBL" id="KZ819634">
    <property type="protein sequence ID" value="PWN93058.1"/>
    <property type="molecule type" value="Genomic_DNA"/>
</dbReference>
<keyword evidence="2" id="KW-1133">Transmembrane helix</keyword>
<organism evidence="5 6">
    <name type="scientific">Acaromyces ingoldii</name>
    <dbReference type="NCBI Taxonomy" id="215250"/>
    <lineage>
        <taxon>Eukaryota</taxon>
        <taxon>Fungi</taxon>
        <taxon>Dikarya</taxon>
        <taxon>Basidiomycota</taxon>
        <taxon>Ustilaginomycotina</taxon>
        <taxon>Exobasidiomycetes</taxon>
        <taxon>Exobasidiales</taxon>
        <taxon>Cryptobasidiaceae</taxon>
        <taxon>Acaromyces</taxon>
    </lineage>
</organism>
<dbReference type="InParanoid" id="A0A316YWL0"/>
<evidence type="ECO:0000256" key="2">
    <source>
        <dbReference type="SAM" id="Phobius"/>
    </source>
</evidence>
<proteinExistence type="predicted"/>
<accession>A0A316YWL0</accession>
<evidence type="ECO:0000313" key="6">
    <source>
        <dbReference type="Proteomes" id="UP000245768"/>
    </source>
</evidence>
<evidence type="ECO:0000259" key="4">
    <source>
        <dbReference type="Pfam" id="PF12955"/>
    </source>
</evidence>
<dbReference type="InterPro" id="IPR053065">
    <property type="entry name" value="Archenteron_Induction-Rel"/>
</dbReference>
<reference evidence="5 6" key="1">
    <citation type="journal article" date="2018" name="Mol. Biol. Evol.">
        <title>Broad Genomic Sampling Reveals a Smut Pathogenic Ancestry of the Fungal Clade Ustilaginomycotina.</title>
        <authorList>
            <person name="Kijpornyongpan T."/>
            <person name="Mondo S.J."/>
            <person name="Barry K."/>
            <person name="Sandor L."/>
            <person name="Lee J."/>
            <person name="Lipzen A."/>
            <person name="Pangilinan J."/>
            <person name="LaButti K."/>
            <person name="Hainaut M."/>
            <person name="Henrissat B."/>
            <person name="Grigoriev I.V."/>
            <person name="Spatafora J.W."/>
            <person name="Aime M.C."/>
        </authorList>
    </citation>
    <scope>NUCLEOTIDE SEQUENCE [LARGE SCALE GENOMIC DNA]</scope>
    <source>
        <strain evidence="5 6">MCA 4198</strain>
    </source>
</reference>